<keyword evidence="1" id="KW-0472">Membrane</keyword>
<feature type="transmembrane region" description="Helical" evidence="1">
    <location>
        <begin position="118"/>
        <end position="140"/>
    </location>
</feature>
<evidence type="ECO:0000256" key="1">
    <source>
        <dbReference type="SAM" id="Phobius"/>
    </source>
</evidence>
<dbReference type="EMBL" id="FOLL01000007">
    <property type="protein sequence ID" value="SFC26985.1"/>
    <property type="molecule type" value="Genomic_DNA"/>
</dbReference>
<dbReference type="OrthoDB" id="609779at2"/>
<organism evidence="3 4">
    <name type="scientific">Parapedobacter composti</name>
    <dbReference type="NCBI Taxonomy" id="623281"/>
    <lineage>
        <taxon>Bacteria</taxon>
        <taxon>Pseudomonadati</taxon>
        <taxon>Bacteroidota</taxon>
        <taxon>Sphingobacteriia</taxon>
        <taxon>Sphingobacteriales</taxon>
        <taxon>Sphingobacteriaceae</taxon>
        <taxon>Parapedobacter</taxon>
    </lineage>
</organism>
<feature type="transmembrane region" description="Helical" evidence="1">
    <location>
        <begin position="175"/>
        <end position="194"/>
    </location>
</feature>
<feature type="transmembrane region" description="Helical" evidence="1">
    <location>
        <begin position="12"/>
        <end position="36"/>
    </location>
</feature>
<feature type="transmembrane region" description="Helical" evidence="1">
    <location>
        <begin position="729"/>
        <end position="751"/>
    </location>
</feature>
<dbReference type="InterPro" id="IPR029062">
    <property type="entry name" value="Class_I_gatase-like"/>
</dbReference>
<dbReference type="AlphaFoldDB" id="A0A1I1HT55"/>
<dbReference type="InterPro" id="IPR019196">
    <property type="entry name" value="ABC_transp_unknown"/>
</dbReference>
<keyword evidence="1" id="KW-1133">Transmembrane helix</keyword>
<accession>A0A1I1HT55</accession>
<gene>
    <name evidence="3" type="ORF">SAMN05421747_10797</name>
</gene>
<dbReference type="SUPFAM" id="SSF52317">
    <property type="entry name" value="Class I glutamine amidotransferase-like"/>
    <property type="match status" value="1"/>
</dbReference>
<dbReference type="Pfam" id="PF09822">
    <property type="entry name" value="ABC_transp_aux"/>
    <property type="match status" value="1"/>
</dbReference>
<protein>
    <submittedName>
        <fullName evidence="3">ABC-2 type transport system permease protein</fullName>
    </submittedName>
</protein>
<reference evidence="3 4" key="1">
    <citation type="submission" date="2016-10" db="EMBL/GenBank/DDBJ databases">
        <authorList>
            <person name="de Groot N.N."/>
        </authorList>
    </citation>
    <scope>NUCLEOTIDE SEQUENCE [LARGE SCALE GENOMIC DNA]</scope>
    <source>
        <strain evidence="3 4">DSM 22900</strain>
    </source>
</reference>
<feature type="transmembrane region" description="Helical" evidence="1">
    <location>
        <begin position="229"/>
        <end position="248"/>
    </location>
</feature>
<dbReference type="GO" id="GO:0140359">
    <property type="term" value="F:ABC-type transporter activity"/>
    <property type="evidence" value="ECO:0007669"/>
    <property type="project" value="InterPro"/>
</dbReference>
<keyword evidence="1" id="KW-0812">Transmembrane</keyword>
<dbReference type="STRING" id="623281.SAMN05421747_10797"/>
<proteinExistence type="predicted"/>
<feature type="transmembrane region" description="Helical" evidence="1">
    <location>
        <begin position="146"/>
        <end position="168"/>
    </location>
</feature>
<dbReference type="Proteomes" id="UP000199577">
    <property type="component" value="Unassembled WGS sequence"/>
</dbReference>
<evidence type="ECO:0000313" key="3">
    <source>
        <dbReference type="EMBL" id="SFC26985.1"/>
    </source>
</evidence>
<dbReference type="RefSeq" id="WP_090973353.1">
    <property type="nucleotide sequence ID" value="NZ_FOLL01000007.1"/>
</dbReference>
<feature type="domain" description="ABC-type uncharacterised transport system" evidence="2">
    <location>
        <begin position="451"/>
        <end position="680"/>
    </location>
</feature>
<evidence type="ECO:0000259" key="2">
    <source>
        <dbReference type="Pfam" id="PF09822"/>
    </source>
</evidence>
<name>A0A1I1HT55_9SPHI</name>
<dbReference type="Pfam" id="PF12679">
    <property type="entry name" value="ABC2_membrane_2"/>
    <property type="match status" value="1"/>
</dbReference>
<feature type="transmembrane region" description="Helical" evidence="1">
    <location>
        <begin position="260"/>
        <end position="277"/>
    </location>
</feature>
<sequence length="756" mass="83832">MKKSLQIARTELSILFFSPIAWLLLVIFTIQGGVAFTDFLASWEASQQLQGTANVSLTQEVFSDSKGFFATMRQYLYLYLPLLTMGLLSREIGSGSIKLLQSSPITVRQIVWGKYMAMLGYCLMLIAILAVYVCIGAIAIEHLDWGFIGSALFGLFLLLAAYAAIGLFFSSLTGYQVVAAISTLAVLGGLSYIGELGKGIEVVRDITYWFAMDRHTGYALRGLLSSRDIIYFLLIIVLFLVLTGMKLNTGRIIRSAAANTVRYVGLVVAVAALGYVTSLPQLSGYWDVTRFDTQSYTPRSLDVIKRVTGPVELTTYANVLGGYANIGAPKFRNLEKTNLEQMERYLPQMKMDYVVYYDTAASIRLDPNVPIEEQALRKAIAWGYDIAGIWSLDSLRKHIDLTPEQGMLVRMLTLDGKSTPLRMFYDIAAYPQESEVIAAIKRLLDGPFRAGMLTGHEERSIHGDGDKDYAAFTTVRSTRSSWINQGAEWVTVVPDSPLLHADSLDLLIIADPYQPYDAQQLERIHQYVRDGGNLLLTGEPNKQHILNPIAERFGVSFNEGVLLQESAELEIDLIQARFASDMANTGFPKTADTVITMPGATALSYRDTAGFKAVPVLETDGRYVWNKLGKVDLKNERPIFQPGADTRVAQAVAVAVIRAVGERQQRILVAGDADFLSKAEFARFNVRAGNGALATELLRWYSDGKYPPDTQRPKSIDNRLRIRKEQVGLIRAAMVFVVPALLAAWGALTIINRRRK</sequence>
<dbReference type="GO" id="GO:0005886">
    <property type="term" value="C:plasma membrane"/>
    <property type="evidence" value="ECO:0007669"/>
    <property type="project" value="UniProtKB-SubCell"/>
</dbReference>
<keyword evidence="4" id="KW-1185">Reference proteome</keyword>
<evidence type="ECO:0000313" key="4">
    <source>
        <dbReference type="Proteomes" id="UP000199577"/>
    </source>
</evidence>
<feature type="transmembrane region" description="Helical" evidence="1">
    <location>
        <begin position="76"/>
        <end position="97"/>
    </location>
</feature>